<dbReference type="InterPro" id="IPR002502">
    <property type="entry name" value="Amidase_domain"/>
</dbReference>
<dbReference type="InterPro" id="IPR018247">
    <property type="entry name" value="EF_Hand_1_Ca_BS"/>
</dbReference>
<keyword evidence="3" id="KW-1185">Reference proteome</keyword>
<evidence type="ECO:0000313" key="2">
    <source>
        <dbReference type="EMBL" id="MBD8041166.1"/>
    </source>
</evidence>
<dbReference type="Gene3D" id="3.40.80.10">
    <property type="entry name" value="Peptidoglycan recognition protein-like"/>
    <property type="match status" value="1"/>
</dbReference>
<dbReference type="Proteomes" id="UP000620874">
    <property type="component" value="Unassembled WGS sequence"/>
</dbReference>
<evidence type="ECO:0000259" key="1">
    <source>
        <dbReference type="Pfam" id="PF01510"/>
    </source>
</evidence>
<sequence>MRKITLLVVHCTATPCNVPLPPELLDRIHRQRGFNGCGYHFYITTDGDIHPMRDIRRTGAHAAGHNACSIGIAYEGGLDPAGKPADTRTPEQRETLRQLLRTLRQTYPDARICGHRDLSPDRNRNGIIEPSEWLKLCPCFNAAEEYADITAQSET</sequence>
<dbReference type="InterPro" id="IPR036505">
    <property type="entry name" value="Amidase/PGRP_sf"/>
</dbReference>
<dbReference type="PANTHER" id="PTHR11022">
    <property type="entry name" value="PEPTIDOGLYCAN RECOGNITION PROTEIN"/>
    <property type="match status" value="1"/>
</dbReference>
<protein>
    <submittedName>
        <fullName evidence="2">N-acetylmuramoyl-L-alanine amidase</fullName>
    </submittedName>
</protein>
<gene>
    <name evidence="2" type="ORF">H9625_12110</name>
</gene>
<reference evidence="2 3" key="1">
    <citation type="submission" date="2020-08" db="EMBL/GenBank/DDBJ databases">
        <title>A Genomic Blueprint of the Chicken Gut Microbiome.</title>
        <authorList>
            <person name="Gilroy R."/>
            <person name="Ravi A."/>
            <person name="Getino M."/>
            <person name="Pursley I."/>
            <person name="Horton D.L."/>
            <person name="Alikhan N.-F."/>
            <person name="Baker D."/>
            <person name="Gharbi K."/>
            <person name="Hall N."/>
            <person name="Watson M."/>
            <person name="Adriaenssens E.M."/>
            <person name="Foster-Nyarko E."/>
            <person name="Jarju S."/>
            <person name="Secka A."/>
            <person name="Antonio M."/>
            <person name="Oren A."/>
            <person name="Chaudhuri R."/>
            <person name="La Ragione R.M."/>
            <person name="Hildebrand F."/>
            <person name="Pallen M.J."/>
        </authorList>
    </citation>
    <scope>NUCLEOTIDE SEQUENCE [LARGE SCALE GENOMIC DNA]</scope>
    <source>
        <strain evidence="2 3">Sa1CVN1</strain>
    </source>
</reference>
<dbReference type="RefSeq" id="WP_191764535.1">
    <property type="nucleotide sequence ID" value="NZ_JACSPP010000041.1"/>
</dbReference>
<organism evidence="2 3">
    <name type="scientific">Phocaeicola intestinalis</name>
    <dbReference type="NCBI Taxonomy" id="2762212"/>
    <lineage>
        <taxon>Bacteria</taxon>
        <taxon>Pseudomonadati</taxon>
        <taxon>Bacteroidota</taxon>
        <taxon>Bacteroidia</taxon>
        <taxon>Bacteroidales</taxon>
        <taxon>Bacteroidaceae</taxon>
        <taxon>Phocaeicola</taxon>
    </lineage>
</organism>
<dbReference type="PROSITE" id="PS00018">
    <property type="entry name" value="EF_HAND_1"/>
    <property type="match status" value="1"/>
</dbReference>
<accession>A0ABR8YAC0</accession>
<dbReference type="CDD" id="cd06583">
    <property type="entry name" value="PGRP"/>
    <property type="match status" value="1"/>
</dbReference>
<dbReference type="PANTHER" id="PTHR11022:SF41">
    <property type="entry name" value="PEPTIDOGLYCAN-RECOGNITION PROTEIN LC-RELATED"/>
    <property type="match status" value="1"/>
</dbReference>
<evidence type="ECO:0000313" key="3">
    <source>
        <dbReference type="Proteomes" id="UP000620874"/>
    </source>
</evidence>
<proteinExistence type="predicted"/>
<name>A0ABR8YAC0_9BACT</name>
<feature type="domain" description="N-acetylmuramoyl-L-alanine amidase" evidence="1">
    <location>
        <begin position="2"/>
        <end position="119"/>
    </location>
</feature>
<comment type="caution">
    <text evidence="2">The sequence shown here is derived from an EMBL/GenBank/DDBJ whole genome shotgun (WGS) entry which is preliminary data.</text>
</comment>
<dbReference type="InterPro" id="IPR015510">
    <property type="entry name" value="PGRP"/>
</dbReference>
<dbReference type="EMBL" id="JACSPP010000041">
    <property type="protein sequence ID" value="MBD8041166.1"/>
    <property type="molecule type" value="Genomic_DNA"/>
</dbReference>
<dbReference type="SUPFAM" id="SSF55846">
    <property type="entry name" value="N-acetylmuramoyl-L-alanine amidase-like"/>
    <property type="match status" value="1"/>
</dbReference>
<dbReference type="Pfam" id="PF01510">
    <property type="entry name" value="Amidase_2"/>
    <property type="match status" value="1"/>
</dbReference>